<protein>
    <recommendedName>
        <fullName evidence="5">CW-type domain-containing protein</fullName>
    </recommendedName>
</protein>
<feature type="compositionally biased region" description="Basic and acidic residues" evidence="4">
    <location>
        <begin position="277"/>
        <end position="290"/>
    </location>
</feature>
<comment type="caution">
    <text evidence="6">The sequence shown here is derived from an EMBL/GenBank/DDBJ whole genome shotgun (WGS) entry which is preliminary data.</text>
</comment>
<feature type="compositionally biased region" description="Low complexity" evidence="4">
    <location>
        <begin position="497"/>
        <end position="512"/>
    </location>
</feature>
<evidence type="ECO:0000313" key="7">
    <source>
        <dbReference type="Proteomes" id="UP001209570"/>
    </source>
</evidence>
<reference evidence="6" key="1">
    <citation type="submission" date="2021-12" db="EMBL/GenBank/DDBJ databases">
        <title>Prjna785345.</title>
        <authorList>
            <person name="Rujirawat T."/>
            <person name="Krajaejun T."/>
        </authorList>
    </citation>
    <scope>NUCLEOTIDE SEQUENCE</scope>
    <source>
        <strain evidence="6">Pi057C3</strain>
    </source>
</reference>
<gene>
    <name evidence="6" type="ORF">P43SY_009703</name>
</gene>
<sequence>MESLSLASGASTPPPVSASGDGAAAEKIITESVDVYLLAPEDDREIEIKDFTIMKPKNNKMHRLVRYYPRCEISYRAVPPPPPEERVVTSPNGTNTTTITTSQPRHNGGFSNPSRNAEVFRLKRKLLQEYMASMQREASLLSPQDDPLRSSLRATYRRPASPPSWGAPSGSAIPTYRRVPLGDEDVVPLTSELTPKMSWKARVNYISSLWPDVAPVDDDEDIMEYYGLEVQIISDEQRKKELEALKAEEEKGEASPTRRKEQADAKENGSGGGGSTLEKEKDKQDQKQEQEQEEEVEEEEDAAIPERTVETRSAAKMKDAEHKISPTASKQDDWVQCDKCQKWRRLPNHVNVSELPATWYCKMNRWDKRFNKCSAPEEKVAVPMKPADLVEFRERKFAGDLVQRLKRMEKALHHYKFSDAREDSGERQVVQCVECFKQRPLIAGMDKRKVAQPFVCWMNNWDELHASCSAPQGAIPPRPLDGAAPNSGSSGAGGTAGAAAGEPSGAKKAGAGQPPKPAKRKPSEPPSSASSHSHSQSAGNSATKETKRPKRR</sequence>
<dbReference type="PANTHER" id="PTHR46524">
    <property type="entry name" value="CW-TYPE ZINC FINGER"/>
    <property type="match status" value="1"/>
</dbReference>
<dbReference type="Proteomes" id="UP001209570">
    <property type="component" value="Unassembled WGS sequence"/>
</dbReference>
<feature type="region of interest" description="Disordered" evidence="4">
    <location>
        <begin position="246"/>
        <end position="328"/>
    </location>
</feature>
<dbReference type="EMBL" id="JAKCXM010000281">
    <property type="protein sequence ID" value="KAJ0396748.1"/>
    <property type="molecule type" value="Genomic_DNA"/>
</dbReference>
<feature type="domain" description="CW-type" evidence="5">
    <location>
        <begin position="328"/>
        <end position="381"/>
    </location>
</feature>
<feature type="region of interest" description="Disordered" evidence="4">
    <location>
        <begin position="1"/>
        <end position="23"/>
    </location>
</feature>
<dbReference type="InterPro" id="IPR055300">
    <property type="entry name" value="CWZF3/5/7"/>
</dbReference>
<evidence type="ECO:0000256" key="1">
    <source>
        <dbReference type="ARBA" id="ARBA00022723"/>
    </source>
</evidence>
<evidence type="ECO:0000313" key="6">
    <source>
        <dbReference type="EMBL" id="KAJ0396748.1"/>
    </source>
</evidence>
<feature type="region of interest" description="Disordered" evidence="4">
    <location>
        <begin position="475"/>
        <end position="552"/>
    </location>
</feature>
<feature type="compositionally biased region" description="Acidic residues" evidence="4">
    <location>
        <begin position="291"/>
        <end position="303"/>
    </location>
</feature>
<dbReference type="Pfam" id="PF07496">
    <property type="entry name" value="zf-CW"/>
    <property type="match status" value="2"/>
</dbReference>
<evidence type="ECO:0000259" key="5">
    <source>
        <dbReference type="PROSITE" id="PS51050"/>
    </source>
</evidence>
<feature type="compositionally biased region" description="Low complexity" evidence="4">
    <location>
        <begin position="89"/>
        <end position="102"/>
    </location>
</feature>
<organism evidence="6 7">
    <name type="scientific">Pythium insidiosum</name>
    <name type="common">Pythiosis disease agent</name>
    <dbReference type="NCBI Taxonomy" id="114742"/>
    <lineage>
        <taxon>Eukaryota</taxon>
        <taxon>Sar</taxon>
        <taxon>Stramenopiles</taxon>
        <taxon>Oomycota</taxon>
        <taxon>Peronosporomycetes</taxon>
        <taxon>Pythiales</taxon>
        <taxon>Pythiaceae</taxon>
        <taxon>Pythium</taxon>
    </lineage>
</organism>
<dbReference type="Gene3D" id="3.30.40.100">
    <property type="match status" value="2"/>
</dbReference>
<feature type="compositionally biased region" description="Low complexity" evidence="4">
    <location>
        <begin position="526"/>
        <end position="538"/>
    </location>
</feature>
<dbReference type="InterPro" id="IPR011124">
    <property type="entry name" value="Znf_CW"/>
</dbReference>
<accession>A0AAD5LYH3</accession>
<name>A0AAD5LYH3_PYTIN</name>
<feature type="region of interest" description="Disordered" evidence="4">
    <location>
        <begin position="79"/>
        <end position="114"/>
    </location>
</feature>
<evidence type="ECO:0000256" key="3">
    <source>
        <dbReference type="ARBA" id="ARBA00022833"/>
    </source>
</evidence>
<feature type="compositionally biased region" description="Polar residues" evidence="4">
    <location>
        <begin position="103"/>
        <end position="114"/>
    </location>
</feature>
<keyword evidence="7" id="KW-1185">Reference proteome</keyword>
<feature type="compositionally biased region" description="Polar residues" evidence="4">
    <location>
        <begin position="1"/>
        <end position="11"/>
    </location>
</feature>
<keyword evidence="1" id="KW-0479">Metal-binding</keyword>
<feature type="compositionally biased region" description="Basic and acidic residues" evidence="4">
    <location>
        <begin position="246"/>
        <end position="267"/>
    </location>
</feature>
<dbReference type="GO" id="GO:0008270">
    <property type="term" value="F:zinc ion binding"/>
    <property type="evidence" value="ECO:0007669"/>
    <property type="project" value="UniProtKB-KW"/>
</dbReference>
<proteinExistence type="predicted"/>
<evidence type="ECO:0000256" key="2">
    <source>
        <dbReference type="ARBA" id="ARBA00022771"/>
    </source>
</evidence>
<dbReference type="PANTHER" id="PTHR46524:SF7">
    <property type="entry name" value="CW-TYPE ZINC FINGER"/>
    <property type="match status" value="1"/>
</dbReference>
<keyword evidence="2" id="KW-0863">Zinc-finger</keyword>
<keyword evidence="3" id="KW-0862">Zinc</keyword>
<dbReference type="AlphaFoldDB" id="A0AAD5LYH3"/>
<dbReference type="PROSITE" id="PS51050">
    <property type="entry name" value="ZF_CW"/>
    <property type="match status" value="1"/>
</dbReference>
<evidence type="ECO:0000256" key="4">
    <source>
        <dbReference type="SAM" id="MobiDB-lite"/>
    </source>
</evidence>